<dbReference type="SUPFAM" id="SSF48208">
    <property type="entry name" value="Six-hairpin glycosidases"/>
    <property type="match status" value="1"/>
</dbReference>
<dbReference type="PIRSF" id="PIRSF028846">
    <property type="entry name" value="UCP028846"/>
    <property type="match status" value="1"/>
</dbReference>
<dbReference type="Pfam" id="PF06824">
    <property type="entry name" value="Glyco_hydro_125"/>
    <property type="match status" value="1"/>
</dbReference>
<dbReference type="RefSeq" id="XP_062731779.1">
    <property type="nucleotide sequence ID" value="XM_062878363.1"/>
</dbReference>
<keyword evidence="4" id="KW-1185">Reference proteome</keyword>
<dbReference type="GeneID" id="87897845"/>
<dbReference type="InterPro" id="IPR008928">
    <property type="entry name" value="6-hairpin_glycosidase_sf"/>
</dbReference>
<proteinExistence type="predicted"/>
<name>A0ABR0FFR2_9PEZI</name>
<dbReference type="Proteomes" id="UP001322138">
    <property type="component" value="Unassembled WGS sequence"/>
</dbReference>
<dbReference type="SMART" id="SM01149">
    <property type="entry name" value="DUF1237"/>
    <property type="match status" value="1"/>
</dbReference>
<feature type="region of interest" description="Disordered" evidence="1">
    <location>
        <begin position="22"/>
        <end position="55"/>
    </location>
</feature>
<evidence type="ECO:0000256" key="1">
    <source>
        <dbReference type="SAM" id="MobiDB-lite"/>
    </source>
</evidence>
<feature type="compositionally biased region" description="Low complexity" evidence="1">
    <location>
        <begin position="22"/>
        <end position="35"/>
    </location>
</feature>
<feature type="chain" id="PRO_5046616002" description="Glycoside hydrolase family 125 protein" evidence="2">
    <location>
        <begin position="23"/>
        <end position="524"/>
    </location>
</feature>
<accession>A0ABR0FFR2</accession>
<dbReference type="EMBL" id="JAFFGZ010000006">
    <property type="protein sequence ID" value="KAK4642803.1"/>
    <property type="molecule type" value="Genomic_DNA"/>
</dbReference>
<evidence type="ECO:0000313" key="3">
    <source>
        <dbReference type="EMBL" id="KAK4642803.1"/>
    </source>
</evidence>
<dbReference type="Gene3D" id="1.50.10.10">
    <property type="match status" value="1"/>
</dbReference>
<dbReference type="InterPro" id="IPR008313">
    <property type="entry name" value="GH125"/>
</dbReference>
<organism evidence="3 4">
    <name type="scientific">Podospora bellae-mahoneyi</name>
    <dbReference type="NCBI Taxonomy" id="2093777"/>
    <lineage>
        <taxon>Eukaryota</taxon>
        <taxon>Fungi</taxon>
        <taxon>Dikarya</taxon>
        <taxon>Ascomycota</taxon>
        <taxon>Pezizomycotina</taxon>
        <taxon>Sordariomycetes</taxon>
        <taxon>Sordariomycetidae</taxon>
        <taxon>Sordariales</taxon>
        <taxon>Podosporaceae</taxon>
        <taxon>Podospora</taxon>
    </lineage>
</organism>
<gene>
    <name evidence="3" type="ORF">QC761_400780</name>
</gene>
<comment type="caution">
    <text evidence="3">The sequence shown here is derived from an EMBL/GenBank/DDBJ whole genome shotgun (WGS) entry which is preliminary data.</text>
</comment>
<protein>
    <recommendedName>
        <fullName evidence="5">Glycoside hydrolase family 125 protein</fullName>
    </recommendedName>
</protein>
<dbReference type="InterPro" id="IPR012341">
    <property type="entry name" value="6hp_glycosidase-like_sf"/>
</dbReference>
<dbReference type="PANTHER" id="PTHR31047">
    <property type="entry name" value="MEIOTICALLY UP-REGULATED GENE 157 PROTEIN"/>
    <property type="match status" value="1"/>
</dbReference>
<dbReference type="PANTHER" id="PTHR31047:SF1">
    <property type="entry name" value="DUF1237 DOMAIN-CONTAINING PROTEIN"/>
    <property type="match status" value="1"/>
</dbReference>
<sequence length="524" mass="57323">MRPLATAQLLILLSQATPLVTSQDSSSSCLDYSTRSRTRHPPFSPGRHALSSARPSPSCRTFNLSSLESLLGTLPIADPDLLRLWQNTYPNTLDTAIKWHGHSNSPDSEEELTFIITGDINAMWLRDSARQLQSYLPLLTPSPSSDSLAGLFRGTVNTQARNVLSAGYCNSFRPPPESGVISDEEGGDRDVVRPEYDRAGVFECKWEVDSLASFLELSRDYYFSTHDIEFFGRQGNWTAAVRRVVEVGRGMQRGTTYGADGRVLESGYSFARMTTRSTETLANDGAGSPVASGTGLVRSAFRPSDDATTYQFLVPGNMMFSVALAGAAVIAEDLGEQELAGEMRAFSREVREGIEKFGVVEVVGEDGVSKEKVYAYEVDGFGGVVLGDDANLPSLLSAPVMGYVAGSDPVYQATRRRILSRRNPYYADGEVVRGVGSPHTGPGMIWPMSLVMQIMTSEDDEEIRGALKQILGSTDGLGLIHESIDGWNSTKWTREWFSWANGLFGAMIVDLAKRKEGLLRESFQ</sequence>
<keyword evidence="2" id="KW-0732">Signal</keyword>
<evidence type="ECO:0008006" key="5">
    <source>
        <dbReference type="Google" id="ProtNLM"/>
    </source>
</evidence>
<feature type="signal peptide" evidence="2">
    <location>
        <begin position="1"/>
        <end position="22"/>
    </location>
</feature>
<reference evidence="3 4" key="1">
    <citation type="journal article" date="2023" name="bioRxiv">
        <title>High-quality genome assemblies of four members of thePodospora anserinaspecies complex.</title>
        <authorList>
            <person name="Ament-Velasquez S.L."/>
            <person name="Vogan A.A."/>
            <person name="Wallerman O."/>
            <person name="Hartmann F."/>
            <person name="Gautier V."/>
            <person name="Silar P."/>
            <person name="Giraud T."/>
            <person name="Johannesson H."/>
        </authorList>
    </citation>
    <scope>NUCLEOTIDE SEQUENCE [LARGE SCALE GENOMIC DNA]</scope>
    <source>
        <strain evidence="3 4">CBS 112042</strain>
    </source>
</reference>
<evidence type="ECO:0000256" key="2">
    <source>
        <dbReference type="SAM" id="SignalP"/>
    </source>
</evidence>
<evidence type="ECO:0000313" key="4">
    <source>
        <dbReference type="Proteomes" id="UP001322138"/>
    </source>
</evidence>